<dbReference type="AlphaFoldDB" id="A0A8H6IWJ5"/>
<sequence>MNPFCWSHKQCTFFIHHPRALDLVHHALPSAGIESDTLCIEYFPGRGEMILKSPESPVYSDFIVRFDRLLRDAVESNKSPLHLVNKRDTVVTSRSAKMSQSAPDEGWSVNENDAHGRLILEVAYSQGRDDVAEKCKEYIHGTRGIVRAAIAIKIFYPRSAPDQYTRILHHLDECFVGF</sequence>
<keyword evidence="2" id="KW-1185">Reference proteome</keyword>
<organism evidence="1 2">
    <name type="scientific">Colletotrichum sojae</name>
    <dbReference type="NCBI Taxonomy" id="2175907"/>
    <lineage>
        <taxon>Eukaryota</taxon>
        <taxon>Fungi</taxon>
        <taxon>Dikarya</taxon>
        <taxon>Ascomycota</taxon>
        <taxon>Pezizomycotina</taxon>
        <taxon>Sordariomycetes</taxon>
        <taxon>Hypocreomycetidae</taxon>
        <taxon>Glomerellales</taxon>
        <taxon>Glomerellaceae</taxon>
        <taxon>Colletotrichum</taxon>
        <taxon>Colletotrichum orchidearum species complex</taxon>
    </lineage>
</organism>
<accession>A0A8H6IWJ5</accession>
<protein>
    <submittedName>
        <fullName evidence="1">Uncharacterized protein</fullName>
    </submittedName>
</protein>
<dbReference type="EMBL" id="WIGN01000296">
    <property type="protein sequence ID" value="KAF6801080.1"/>
    <property type="molecule type" value="Genomic_DNA"/>
</dbReference>
<reference evidence="1 2" key="1">
    <citation type="journal article" date="2020" name="Phytopathology">
        <title>Genome Sequence Resources of Colletotrichum truncatum, C. plurivorum, C. musicola, and C. sojae: Four Species Pathogenic to Soybean (Glycine max).</title>
        <authorList>
            <person name="Rogerio F."/>
            <person name="Boufleur T.R."/>
            <person name="Ciampi-Guillardi M."/>
            <person name="Sukno S.A."/>
            <person name="Thon M.R."/>
            <person name="Massola Junior N.S."/>
            <person name="Baroncelli R."/>
        </authorList>
    </citation>
    <scope>NUCLEOTIDE SEQUENCE [LARGE SCALE GENOMIC DNA]</scope>
    <source>
        <strain evidence="1 2">LFN0009</strain>
    </source>
</reference>
<comment type="caution">
    <text evidence="1">The sequence shown here is derived from an EMBL/GenBank/DDBJ whole genome shotgun (WGS) entry which is preliminary data.</text>
</comment>
<evidence type="ECO:0000313" key="2">
    <source>
        <dbReference type="Proteomes" id="UP000652219"/>
    </source>
</evidence>
<evidence type="ECO:0000313" key="1">
    <source>
        <dbReference type="EMBL" id="KAF6801080.1"/>
    </source>
</evidence>
<name>A0A8H6IWJ5_9PEZI</name>
<dbReference type="Proteomes" id="UP000652219">
    <property type="component" value="Unassembled WGS sequence"/>
</dbReference>
<gene>
    <name evidence="1" type="ORF">CSOJ01_12031</name>
</gene>
<proteinExistence type="predicted"/>